<accession>A0A6J5NDY4</accession>
<name>A0A6J5NDY4_9CAUD</name>
<evidence type="ECO:0000313" key="2">
    <source>
        <dbReference type="EMBL" id="CAB4181393.1"/>
    </source>
</evidence>
<reference evidence="1" key="1">
    <citation type="submission" date="2020-04" db="EMBL/GenBank/DDBJ databases">
        <authorList>
            <person name="Chiriac C."/>
            <person name="Salcher M."/>
            <person name="Ghai R."/>
            <person name="Kavagutti S V."/>
        </authorList>
    </citation>
    <scope>NUCLEOTIDE SEQUENCE</scope>
</reference>
<gene>
    <name evidence="2" type="ORF">UFOVP1067_36</name>
    <name evidence="1" type="ORF">UFOVP662_36</name>
</gene>
<dbReference type="EMBL" id="LR796635">
    <property type="protein sequence ID" value="CAB4156026.1"/>
    <property type="molecule type" value="Genomic_DNA"/>
</dbReference>
<protein>
    <submittedName>
        <fullName evidence="1">Uncharacterized protein</fullName>
    </submittedName>
</protein>
<sequence length="57" mass="6447">MITVNVNVTAEFDGTEKDYESYDDFLDAVISHIQYGLDRLDVVSVVYSDKALQPSLF</sequence>
<evidence type="ECO:0000313" key="1">
    <source>
        <dbReference type="EMBL" id="CAB4156026.1"/>
    </source>
</evidence>
<proteinExistence type="predicted"/>
<organism evidence="1">
    <name type="scientific">uncultured Caudovirales phage</name>
    <dbReference type="NCBI Taxonomy" id="2100421"/>
    <lineage>
        <taxon>Viruses</taxon>
        <taxon>Duplodnaviria</taxon>
        <taxon>Heunggongvirae</taxon>
        <taxon>Uroviricota</taxon>
        <taxon>Caudoviricetes</taxon>
        <taxon>Peduoviridae</taxon>
        <taxon>Maltschvirus</taxon>
        <taxon>Maltschvirus maltsch</taxon>
    </lineage>
</organism>
<dbReference type="EMBL" id="LR797016">
    <property type="protein sequence ID" value="CAB4181393.1"/>
    <property type="molecule type" value="Genomic_DNA"/>
</dbReference>